<evidence type="ECO:0000259" key="5">
    <source>
        <dbReference type="Pfam" id="PF07992"/>
    </source>
</evidence>
<protein>
    <submittedName>
        <fullName evidence="6">AMID-like mitochondrial oxidoreductase-like protein</fullName>
    </submittedName>
</protein>
<dbReference type="AlphaFoldDB" id="A0A9P4R357"/>
<evidence type="ECO:0000256" key="1">
    <source>
        <dbReference type="ARBA" id="ARBA00006442"/>
    </source>
</evidence>
<evidence type="ECO:0000256" key="4">
    <source>
        <dbReference type="ARBA" id="ARBA00023002"/>
    </source>
</evidence>
<evidence type="ECO:0000256" key="3">
    <source>
        <dbReference type="ARBA" id="ARBA00022827"/>
    </source>
</evidence>
<feature type="domain" description="FAD/NAD(P)-binding" evidence="5">
    <location>
        <begin position="5"/>
        <end position="308"/>
    </location>
</feature>
<dbReference type="PANTHER" id="PTHR43735">
    <property type="entry name" value="APOPTOSIS-INDUCING FACTOR 1"/>
    <property type="match status" value="1"/>
</dbReference>
<dbReference type="SUPFAM" id="SSF51905">
    <property type="entry name" value="FAD/NAD(P)-binding domain"/>
    <property type="match status" value="1"/>
</dbReference>
<dbReference type="GO" id="GO:0050660">
    <property type="term" value="F:flavin adenine dinucleotide binding"/>
    <property type="evidence" value="ECO:0007669"/>
    <property type="project" value="TreeGrafter"/>
</dbReference>
<proteinExistence type="inferred from homology"/>
<sequence length="416" mass="44934">MAERNIVILGASSAGLQAAHYSLKHLLPTLNAKGDAKYHVYMISPASHWYFRFAAPRASASLDLMPEEKIFYSIDESFKAYPKSQFTFIQAPATGLDTTARTVTYQKTGQGEQQLPYHALIVATGSSTFNSAMHSDDKDATLKALKTINSQLKSAHDIIIVGGGPSGVETAGEIGEFVNGKPGWFSSPARKANITLVTAGTQLLPTLRPAIGKQAEDKLTKLGVDVQYNTRVANSTPGPDGRTIVTLGKGEKLEADLYIDAHGVRPNSSFLPPSLLNEHDYLITNNKTLRVDAAGPRVYGLGDVASYSRNTVLDVIDSLPVVMTNMKRDLLSFNASSPDAKPKGQDREYAPKTKEMMITPVGRGGGVGAIMGWKVPSWFVWLLKGRDYMVGMNGLPVSTGKTVAKEFKWTAAEAVL</sequence>
<accession>A0A9P4R357</accession>
<keyword evidence="2" id="KW-0285">Flavoprotein</keyword>
<dbReference type="OrthoDB" id="202203at2759"/>
<keyword evidence="3" id="KW-0274">FAD</keyword>
<dbReference type="GO" id="GO:0005737">
    <property type="term" value="C:cytoplasm"/>
    <property type="evidence" value="ECO:0007669"/>
    <property type="project" value="TreeGrafter"/>
</dbReference>
<dbReference type="EMBL" id="ML996130">
    <property type="protein sequence ID" value="KAF2735922.1"/>
    <property type="molecule type" value="Genomic_DNA"/>
</dbReference>
<dbReference type="PANTHER" id="PTHR43735:SF3">
    <property type="entry name" value="FERROPTOSIS SUPPRESSOR PROTEIN 1"/>
    <property type="match status" value="1"/>
</dbReference>
<comment type="caution">
    <text evidence="6">The sequence shown here is derived from an EMBL/GenBank/DDBJ whole genome shotgun (WGS) entry which is preliminary data.</text>
</comment>
<comment type="similarity">
    <text evidence="1">Belongs to the FAD-dependent oxidoreductase family.</text>
</comment>
<gene>
    <name evidence="6" type="ORF">EJ04DRAFT_511378</name>
</gene>
<evidence type="ECO:0000256" key="2">
    <source>
        <dbReference type="ARBA" id="ARBA00022630"/>
    </source>
</evidence>
<dbReference type="PRINTS" id="PR00469">
    <property type="entry name" value="PNDRDTASEII"/>
</dbReference>
<dbReference type="Proteomes" id="UP000799444">
    <property type="component" value="Unassembled WGS sequence"/>
</dbReference>
<reference evidence="6" key="1">
    <citation type="journal article" date="2020" name="Stud. Mycol.">
        <title>101 Dothideomycetes genomes: a test case for predicting lifestyles and emergence of pathogens.</title>
        <authorList>
            <person name="Haridas S."/>
            <person name="Albert R."/>
            <person name="Binder M."/>
            <person name="Bloem J."/>
            <person name="Labutti K."/>
            <person name="Salamov A."/>
            <person name="Andreopoulos B."/>
            <person name="Baker S."/>
            <person name="Barry K."/>
            <person name="Bills G."/>
            <person name="Bluhm B."/>
            <person name="Cannon C."/>
            <person name="Castanera R."/>
            <person name="Culley D."/>
            <person name="Daum C."/>
            <person name="Ezra D."/>
            <person name="Gonzalez J."/>
            <person name="Henrissat B."/>
            <person name="Kuo A."/>
            <person name="Liang C."/>
            <person name="Lipzen A."/>
            <person name="Lutzoni F."/>
            <person name="Magnuson J."/>
            <person name="Mondo S."/>
            <person name="Nolan M."/>
            <person name="Ohm R."/>
            <person name="Pangilinan J."/>
            <person name="Park H.-J."/>
            <person name="Ramirez L."/>
            <person name="Alfaro M."/>
            <person name="Sun H."/>
            <person name="Tritt A."/>
            <person name="Yoshinaga Y."/>
            <person name="Zwiers L.-H."/>
            <person name="Turgeon B."/>
            <person name="Goodwin S."/>
            <person name="Spatafora J."/>
            <person name="Crous P."/>
            <person name="Grigoriev I."/>
        </authorList>
    </citation>
    <scope>NUCLEOTIDE SEQUENCE</scope>
    <source>
        <strain evidence="6">CBS 125425</strain>
    </source>
</reference>
<dbReference type="Gene3D" id="3.50.50.100">
    <property type="match status" value="1"/>
</dbReference>
<keyword evidence="4" id="KW-0560">Oxidoreductase</keyword>
<dbReference type="InterPro" id="IPR023753">
    <property type="entry name" value="FAD/NAD-binding_dom"/>
</dbReference>
<dbReference type="Pfam" id="PF07992">
    <property type="entry name" value="Pyr_redox_2"/>
    <property type="match status" value="1"/>
</dbReference>
<name>A0A9P4R357_9PLEO</name>
<dbReference type="InterPro" id="IPR036188">
    <property type="entry name" value="FAD/NAD-bd_sf"/>
</dbReference>
<dbReference type="GO" id="GO:0004174">
    <property type="term" value="F:electron-transferring-flavoprotein dehydrogenase activity"/>
    <property type="evidence" value="ECO:0007669"/>
    <property type="project" value="TreeGrafter"/>
</dbReference>
<organism evidence="6 7">
    <name type="scientific">Polyplosphaeria fusca</name>
    <dbReference type="NCBI Taxonomy" id="682080"/>
    <lineage>
        <taxon>Eukaryota</taxon>
        <taxon>Fungi</taxon>
        <taxon>Dikarya</taxon>
        <taxon>Ascomycota</taxon>
        <taxon>Pezizomycotina</taxon>
        <taxon>Dothideomycetes</taxon>
        <taxon>Pleosporomycetidae</taxon>
        <taxon>Pleosporales</taxon>
        <taxon>Tetraplosphaeriaceae</taxon>
        <taxon>Polyplosphaeria</taxon>
    </lineage>
</organism>
<evidence type="ECO:0000313" key="7">
    <source>
        <dbReference type="Proteomes" id="UP000799444"/>
    </source>
</evidence>
<dbReference type="PRINTS" id="PR00368">
    <property type="entry name" value="FADPNR"/>
</dbReference>
<evidence type="ECO:0000313" key="6">
    <source>
        <dbReference type="EMBL" id="KAF2735922.1"/>
    </source>
</evidence>
<keyword evidence="7" id="KW-1185">Reference proteome</keyword>